<sequence length="89" mass="9907">MKTRTRLNNSAPEAKDLLNPSESCKRLKKTGKSKKVLSQDEPGDSSAQTQIAKTAPQFASPPDDADADYWMARALFYQEQMNFARAITV</sequence>
<comment type="caution">
    <text evidence="3">The sequence shown here is derived from an EMBL/GenBank/DDBJ whole genome shotgun (WGS) entry which is preliminary data.</text>
</comment>
<accession>A0ABD1XE86</accession>
<evidence type="ECO:0000256" key="1">
    <source>
        <dbReference type="SAM" id="MobiDB-lite"/>
    </source>
</evidence>
<proteinExistence type="predicted"/>
<name>A0ABD1XE86_9MARC</name>
<evidence type="ECO:0000313" key="2">
    <source>
        <dbReference type="EMBL" id="KAL2602973.1"/>
    </source>
</evidence>
<feature type="region of interest" description="Disordered" evidence="1">
    <location>
        <begin position="1"/>
        <end position="64"/>
    </location>
</feature>
<feature type="compositionally biased region" description="Polar residues" evidence="1">
    <location>
        <begin position="1"/>
        <end position="11"/>
    </location>
</feature>
<protein>
    <submittedName>
        <fullName evidence="3">Uncharacterized protein</fullName>
    </submittedName>
</protein>
<dbReference type="EMBL" id="JBHFFA010000154">
    <property type="protein sequence ID" value="KAL2602973.1"/>
    <property type="molecule type" value="Genomic_DNA"/>
</dbReference>
<dbReference type="EMBL" id="JBHFFA010000154">
    <property type="protein sequence ID" value="KAL2602977.1"/>
    <property type="molecule type" value="Genomic_DNA"/>
</dbReference>
<dbReference type="AlphaFoldDB" id="A0ABD1XE86"/>
<dbReference type="Proteomes" id="UP001605036">
    <property type="component" value="Unassembled WGS sequence"/>
</dbReference>
<keyword evidence="4" id="KW-1185">Reference proteome</keyword>
<evidence type="ECO:0000313" key="4">
    <source>
        <dbReference type="Proteomes" id="UP001605036"/>
    </source>
</evidence>
<gene>
    <name evidence="2" type="ORF">R1flu_017229</name>
    <name evidence="3" type="ORF">R1flu_017233</name>
</gene>
<evidence type="ECO:0000313" key="3">
    <source>
        <dbReference type="EMBL" id="KAL2602977.1"/>
    </source>
</evidence>
<reference evidence="3 4" key="1">
    <citation type="submission" date="2024-09" db="EMBL/GenBank/DDBJ databases">
        <title>Chromosome-scale assembly of Riccia fluitans.</title>
        <authorList>
            <person name="Paukszto L."/>
            <person name="Sawicki J."/>
            <person name="Karawczyk K."/>
            <person name="Piernik-Szablinska J."/>
            <person name="Szczecinska M."/>
            <person name="Mazdziarz M."/>
        </authorList>
    </citation>
    <scope>NUCLEOTIDE SEQUENCE [LARGE SCALE GENOMIC DNA]</scope>
    <source>
        <strain evidence="3">Rf_01</strain>
        <tissue evidence="3">Aerial parts of the thallus</tissue>
    </source>
</reference>
<organism evidence="3 4">
    <name type="scientific">Riccia fluitans</name>
    <dbReference type="NCBI Taxonomy" id="41844"/>
    <lineage>
        <taxon>Eukaryota</taxon>
        <taxon>Viridiplantae</taxon>
        <taxon>Streptophyta</taxon>
        <taxon>Embryophyta</taxon>
        <taxon>Marchantiophyta</taxon>
        <taxon>Marchantiopsida</taxon>
        <taxon>Marchantiidae</taxon>
        <taxon>Marchantiales</taxon>
        <taxon>Ricciaceae</taxon>
        <taxon>Riccia</taxon>
    </lineage>
</organism>
<feature type="compositionally biased region" description="Basic residues" evidence="1">
    <location>
        <begin position="26"/>
        <end position="35"/>
    </location>
</feature>